<dbReference type="GO" id="GO:0019825">
    <property type="term" value="F:oxygen binding"/>
    <property type="evidence" value="ECO:0007669"/>
    <property type="project" value="InterPro"/>
</dbReference>
<proteinExistence type="predicted"/>
<dbReference type="InterPro" id="IPR012292">
    <property type="entry name" value="Globin/Proto"/>
</dbReference>
<dbReference type="SUPFAM" id="SSF46458">
    <property type="entry name" value="Globin-like"/>
    <property type="match status" value="1"/>
</dbReference>
<protein>
    <submittedName>
        <fullName evidence="2">Group III truncated hemoglobin</fullName>
    </submittedName>
</protein>
<dbReference type="Gene3D" id="1.10.490.10">
    <property type="entry name" value="Globins"/>
    <property type="match status" value="1"/>
</dbReference>
<dbReference type="KEGG" id="fcj:RN605_12470"/>
<gene>
    <name evidence="2" type="ORF">RN605_12470</name>
    <name evidence="1" type="ORF">RN608_05300</name>
</gene>
<dbReference type="CDD" id="cd08916">
    <property type="entry name" value="TrHb3_P"/>
    <property type="match status" value="1"/>
</dbReference>
<organism evidence="2 3">
    <name type="scientific">Flavobacterium capsici</name>
    <dbReference type="NCBI Taxonomy" id="3075618"/>
    <lineage>
        <taxon>Bacteria</taxon>
        <taxon>Pseudomonadati</taxon>
        <taxon>Bacteroidota</taxon>
        <taxon>Flavobacteriia</taxon>
        <taxon>Flavobacteriales</taxon>
        <taxon>Flavobacteriaceae</taxon>
        <taxon>Flavobacterium</taxon>
    </lineage>
</organism>
<dbReference type="EMBL" id="CP134878">
    <property type="protein sequence ID" value="WNM20095.1"/>
    <property type="molecule type" value="Genomic_DNA"/>
</dbReference>
<dbReference type="RefSeq" id="WP_313325216.1">
    <property type="nucleotide sequence ID" value="NZ_CP134878.1"/>
</dbReference>
<reference evidence="2 3" key="1">
    <citation type="submission" date="2023-09" db="EMBL/GenBank/DDBJ databases">
        <title>Flavobacterium sp. a novel bacteria isolate from Pepper rhizosphere.</title>
        <authorList>
            <person name="Peng Y."/>
            <person name="Lee J."/>
        </authorList>
    </citation>
    <scope>NUCLEOTIDE SEQUENCE [LARGE SCALE GENOMIC DNA]</scope>
    <source>
        <strain evidence="1">PMR2A8</strain>
        <strain evidence="2 3">PMTSA4</strain>
    </source>
</reference>
<keyword evidence="3" id="KW-1185">Reference proteome</keyword>
<evidence type="ECO:0000313" key="3">
    <source>
        <dbReference type="Proteomes" id="UP001304515"/>
    </source>
</evidence>
<name>A0AA96F057_9FLAO</name>
<accession>A0AA96F017</accession>
<evidence type="ECO:0000313" key="2">
    <source>
        <dbReference type="EMBL" id="WNM21484.1"/>
    </source>
</evidence>
<evidence type="ECO:0000313" key="1">
    <source>
        <dbReference type="EMBL" id="WNM20095.1"/>
    </source>
</evidence>
<dbReference type="EMBL" id="CP134890">
    <property type="protein sequence ID" value="WNM21484.1"/>
    <property type="molecule type" value="Genomic_DNA"/>
</dbReference>
<sequence>MNDIETREDLIHIMRKFYEKLLTDDSINFYFTEITDVHYHLEEHFELLATFWEQSLFMKGGYSNNMFQIHKDINEKHHFTKEHFDTWLKHLYNTIDEDFQGKNAEQMKINALSMATVMQIKIVQQNH</sequence>
<accession>A0AA96F057</accession>
<dbReference type="GO" id="GO:0020037">
    <property type="term" value="F:heme binding"/>
    <property type="evidence" value="ECO:0007669"/>
    <property type="project" value="InterPro"/>
</dbReference>
<dbReference type="Proteomes" id="UP001304515">
    <property type="component" value="Chromosome"/>
</dbReference>
<dbReference type="AlphaFoldDB" id="A0AA96F057"/>
<dbReference type="InterPro" id="IPR009050">
    <property type="entry name" value="Globin-like_sf"/>
</dbReference>